<dbReference type="Proteomes" id="UP001163321">
    <property type="component" value="Chromosome 6"/>
</dbReference>
<organism evidence="1 2">
    <name type="scientific">Peronosclerospora sorghi</name>
    <dbReference type="NCBI Taxonomy" id="230839"/>
    <lineage>
        <taxon>Eukaryota</taxon>
        <taxon>Sar</taxon>
        <taxon>Stramenopiles</taxon>
        <taxon>Oomycota</taxon>
        <taxon>Peronosporomycetes</taxon>
        <taxon>Peronosporales</taxon>
        <taxon>Peronosporaceae</taxon>
        <taxon>Peronosclerospora</taxon>
    </lineage>
</organism>
<evidence type="ECO:0000313" key="2">
    <source>
        <dbReference type="Proteomes" id="UP001163321"/>
    </source>
</evidence>
<evidence type="ECO:0000313" key="1">
    <source>
        <dbReference type="EMBL" id="KAI9910410.1"/>
    </source>
</evidence>
<dbReference type="EMBL" id="CM047585">
    <property type="protein sequence ID" value="KAI9910410.1"/>
    <property type="molecule type" value="Genomic_DNA"/>
</dbReference>
<accession>A0ACC0VVN3</accession>
<gene>
    <name evidence="1" type="ORF">PsorP6_010979</name>
</gene>
<protein>
    <submittedName>
        <fullName evidence="1">Uncharacterized protein</fullName>
    </submittedName>
</protein>
<comment type="caution">
    <text evidence="1">The sequence shown here is derived from an EMBL/GenBank/DDBJ whole genome shotgun (WGS) entry which is preliminary data.</text>
</comment>
<keyword evidence="2" id="KW-1185">Reference proteome</keyword>
<proteinExistence type="predicted"/>
<sequence length="685" mass="76268">MGNKSKSVKRKAGHVGLQASEIAFIEDEMVAFAAEYGLEVDGDVAGNVGRRQASKKTRRRRVAGNGFKSNRSTASEQASPCAATRIHLVDATSESSDSEETNDAQTVIRKRLADVLPATCALQACGVPGCACKSTGQSFGFQVQNGRQESTKVDVIERWQCLECHHGVLQHTVGRRPDVDAWPRGGQRLFQTLYEMIRLGRIGATIFHSRIWTHSVLEQLDALVVHLKHHVVHRGRSNGQTAAKEVQHEKLLLAQIQPQLRKAQEAVKTASRDELPIRLACALDQLYFPTYYAALVLYGRASRAVPSPDVYFQDLERFCPASREQLETFLNCELANSKLLPALALPLASSSTKEQPGVAHAHERDNPLLTIYHARLREGVRLFYDHGIGMQGEMDAALVGNHGIASKKHLKSKPTAPTTSDSGLVDMPCYPLLQAWRDNCRDWCCHLYAYATPTPQALDLVAKYAPIVEMGAGTGYWAALLQQRKVDIVAYDHAPPGPDRVRANAYHGHVPGFCSVTVGTPSVLLHDTTRSLLLCYPPPHDPLAATSLECFQGHVVLYVGEWQGDTADARFERTLAREFTLQEHLALPNWGNSAYSLTVWRRKDEHKSIHALPSPVARCGSCHTTTHLRRCRLCKTNVYCSWECARADEVAHEAEHALRLVFLRERVVKSKFHNDRYYRAVRAYD</sequence>
<name>A0ACC0VVN3_9STRA</name>
<reference evidence="1 2" key="1">
    <citation type="journal article" date="2022" name="bioRxiv">
        <title>The genome of the oomycete Peronosclerospora sorghi, a cosmopolitan pathogen of maize and sorghum, is inflated with dispersed pseudogenes.</title>
        <authorList>
            <person name="Fletcher K."/>
            <person name="Martin F."/>
            <person name="Isakeit T."/>
            <person name="Cavanaugh K."/>
            <person name="Magill C."/>
            <person name="Michelmore R."/>
        </authorList>
    </citation>
    <scope>NUCLEOTIDE SEQUENCE [LARGE SCALE GENOMIC DNA]</scope>
    <source>
        <strain evidence="1">P6</strain>
    </source>
</reference>